<dbReference type="FunFam" id="2.60.40.10:FF:001003">
    <property type="entry name" value="titin isoform X1"/>
    <property type="match status" value="1"/>
</dbReference>
<keyword evidence="4" id="KW-1185">Reference proteome</keyword>
<dbReference type="InterPro" id="IPR013783">
    <property type="entry name" value="Ig-like_fold"/>
</dbReference>
<dbReference type="AlphaFoldDB" id="T1HH40"/>
<dbReference type="GO" id="GO:0045214">
    <property type="term" value="P:sarcomere organization"/>
    <property type="evidence" value="ECO:0007669"/>
    <property type="project" value="TreeGrafter"/>
</dbReference>
<reference evidence="3" key="1">
    <citation type="submission" date="2015-05" db="UniProtKB">
        <authorList>
            <consortium name="EnsemblMetazoa"/>
        </authorList>
    </citation>
    <scope>IDENTIFICATION</scope>
</reference>
<name>T1HH40_RHOPR</name>
<feature type="domain" description="Fibronectin type-III" evidence="2">
    <location>
        <begin position="57"/>
        <end position="153"/>
    </location>
</feature>
<evidence type="ECO:0000313" key="3">
    <source>
        <dbReference type="EnsemblMetazoa" id="RPRC003363-PA"/>
    </source>
</evidence>
<dbReference type="PROSITE" id="PS50853">
    <property type="entry name" value="FN3"/>
    <property type="match status" value="3"/>
</dbReference>
<dbReference type="Pfam" id="PF00041">
    <property type="entry name" value="fn3"/>
    <property type="match status" value="3"/>
</dbReference>
<proteinExistence type="predicted"/>
<dbReference type="PANTHER" id="PTHR13817:SF151">
    <property type="entry name" value="TITIN"/>
    <property type="match status" value="1"/>
</dbReference>
<dbReference type="EMBL" id="ACPB03010784">
    <property type="status" value="NOT_ANNOTATED_CDS"/>
    <property type="molecule type" value="Genomic_DNA"/>
</dbReference>
<keyword evidence="1" id="KW-0677">Repeat</keyword>
<dbReference type="CDD" id="cd00063">
    <property type="entry name" value="FN3"/>
    <property type="match status" value="3"/>
</dbReference>
<dbReference type="OMA" id="QEQRGNK"/>
<evidence type="ECO:0000313" key="4">
    <source>
        <dbReference type="Proteomes" id="UP000015103"/>
    </source>
</evidence>
<feature type="domain" description="Fibronectin type-III" evidence="2">
    <location>
        <begin position="159"/>
        <end position="254"/>
    </location>
</feature>
<dbReference type="SUPFAM" id="SSF48726">
    <property type="entry name" value="Immunoglobulin"/>
    <property type="match status" value="1"/>
</dbReference>
<dbReference type="eggNOG" id="KOG0613">
    <property type="taxonomic scope" value="Eukaryota"/>
</dbReference>
<accession>T1HH40</accession>
<dbReference type="InterPro" id="IPR036116">
    <property type="entry name" value="FN3_sf"/>
</dbReference>
<organism evidence="3 4">
    <name type="scientific">Rhodnius prolixus</name>
    <name type="common">Triatomid bug</name>
    <dbReference type="NCBI Taxonomy" id="13249"/>
    <lineage>
        <taxon>Eukaryota</taxon>
        <taxon>Metazoa</taxon>
        <taxon>Ecdysozoa</taxon>
        <taxon>Arthropoda</taxon>
        <taxon>Hexapoda</taxon>
        <taxon>Insecta</taxon>
        <taxon>Pterygota</taxon>
        <taxon>Neoptera</taxon>
        <taxon>Paraneoptera</taxon>
        <taxon>Hemiptera</taxon>
        <taxon>Heteroptera</taxon>
        <taxon>Panheteroptera</taxon>
        <taxon>Cimicomorpha</taxon>
        <taxon>Reduviidae</taxon>
        <taxon>Triatominae</taxon>
        <taxon>Rhodnius</taxon>
    </lineage>
</organism>
<feature type="domain" description="Fibronectin type-III" evidence="2">
    <location>
        <begin position="292"/>
        <end position="389"/>
    </location>
</feature>
<dbReference type="SUPFAM" id="SSF49265">
    <property type="entry name" value="Fibronectin type III"/>
    <property type="match status" value="2"/>
</dbReference>
<dbReference type="PRINTS" id="PR00014">
    <property type="entry name" value="FNTYPEIII"/>
</dbReference>
<dbReference type="HOGENOM" id="CLU_825219_0_0_1"/>
<dbReference type="InterPro" id="IPR050964">
    <property type="entry name" value="Striated_Muscle_Regulatory"/>
</dbReference>
<dbReference type="InterPro" id="IPR003961">
    <property type="entry name" value="FN3_dom"/>
</dbReference>
<dbReference type="InParanoid" id="T1HH40"/>
<dbReference type="PANTHER" id="PTHR13817">
    <property type="entry name" value="TITIN"/>
    <property type="match status" value="1"/>
</dbReference>
<dbReference type="GO" id="GO:0031430">
    <property type="term" value="C:M band"/>
    <property type="evidence" value="ECO:0007669"/>
    <property type="project" value="TreeGrafter"/>
</dbReference>
<dbReference type="Proteomes" id="UP000015103">
    <property type="component" value="Unassembled WGS sequence"/>
</dbReference>
<sequence>MIATPLTITIDHYEFNTVLTIRKAIRSDSGKYKLTLTNSSGTCDSIADVVVLDKPSRPSSIEAVEVRANHIKVTWNKPSDNGGSEITGYVIEKMDLETGRWIPAGETGPESPGNFKVTGLTPKKKYKIRVKAVNKEGESEPLEISDAILAKNPYDEPGRPGKPNIIDYDNKSVCLKWAKPSSDGGRPITHYTVEVKDKFSVEWTEMAKTENDTPEAKVDGLKENMVYQFRVRAHNKAGESEPSEPTDNHLCKHRHLNAMRKDTGKYTLLAVNESGRDQESLELTVLGKPSRPEGPLDVSNVTKTGCKLKWKKPADDGGSPIKEYEVEKLDLETGKWMRVGKIPGDRDEPEMNISGLDPGKEYKFRVTAVNDEGDSEPLVTEKSIIAKNPF</sequence>
<dbReference type="InterPro" id="IPR036179">
    <property type="entry name" value="Ig-like_dom_sf"/>
</dbReference>
<evidence type="ECO:0000256" key="1">
    <source>
        <dbReference type="ARBA" id="ARBA00022737"/>
    </source>
</evidence>
<dbReference type="STRING" id="13249.T1HH40"/>
<protein>
    <recommendedName>
        <fullName evidence="2">Fibronectin type-III domain-containing protein</fullName>
    </recommendedName>
</protein>
<dbReference type="FunFam" id="2.60.40.10:FF:000056">
    <property type="entry name" value="twitchin isoform X4"/>
    <property type="match status" value="2"/>
</dbReference>
<dbReference type="Gene3D" id="2.60.40.10">
    <property type="entry name" value="Immunoglobulins"/>
    <property type="match status" value="4"/>
</dbReference>
<dbReference type="VEuPathDB" id="VectorBase:RPRC003363"/>
<dbReference type="SMART" id="SM00060">
    <property type="entry name" value="FN3"/>
    <property type="match status" value="3"/>
</dbReference>
<dbReference type="EnsemblMetazoa" id="RPRC003363-RA">
    <property type="protein sequence ID" value="RPRC003363-PA"/>
    <property type="gene ID" value="RPRC003363"/>
</dbReference>
<evidence type="ECO:0000259" key="2">
    <source>
        <dbReference type="PROSITE" id="PS50853"/>
    </source>
</evidence>